<name>A0ACC0U9N7_9AGAM</name>
<sequence>MTYNLTREAQSILEQHQSSPPSFSVQLYHDNWTLNSGPKFLYNSPAYTALFDDIKANRIPVDLLELFDAAKVPFYEGVSIEEFKQVHPNDNSKENKKIEKSVTRVLLRPNSETLFADLCLLNQKTGGKWTDRDALEIEAKILLATSPPLCLDPDPRLGKIANSIYRISIPRTPPPLRPKKRKANGLESTEEDEASWNRKAKIIRFMDPKPTRSATPSYAYFFPFKPFSIS</sequence>
<organism evidence="1 2">
    <name type="scientific">Russula earlei</name>
    <dbReference type="NCBI Taxonomy" id="71964"/>
    <lineage>
        <taxon>Eukaryota</taxon>
        <taxon>Fungi</taxon>
        <taxon>Dikarya</taxon>
        <taxon>Basidiomycota</taxon>
        <taxon>Agaricomycotina</taxon>
        <taxon>Agaricomycetes</taxon>
        <taxon>Russulales</taxon>
        <taxon>Russulaceae</taxon>
        <taxon>Russula</taxon>
    </lineage>
</organism>
<evidence type="ECO:0000313" key="1">
    <source>
        <dbReference type="EMBL" id="KAI9508161.1"/>
    </source>
</evidence>
<proteinExistence type="predicted"/>
<dbReference type="Proteomes" id="UP001207468">
    <property type="component" value="Unassembled WGS sequence"/>
</dbReference>
<evidence type="ECO:0000313" key="2">
    <source>
        <dbReference type="Proteomes" id="UP001207468"/>
    </source>
</evidence>
<comment type="caution">
    <text evidence="1">The sequence shown here is derived from an EMBL/GenBank/DDBJ whole genome shotgun (WGS) entry which is preliminary data.</text>
</comment>
<keyword evidence="2" id="KW-1185">Reference proteome</keyword>
<dbReference type="EMBL" id="JAGFNK010000099">
    <property type="protein sequence ID" value="KAI9508161.1"/>
    <property type="molecule type" value="Genomic_DNA"/>
</dbReference>
<protein>
    <submittedName>
        <fullName evidence="1">Spt20 family-domain-containing protein</fullName>
    </submittedName>
</protein>
<accession>A0ACC0U9N7</accession>
<gene>
    <name evidence="1" type="ORF">F5148DRAFT_980230</name>
</gene>
<reference evidence="1" key="1">
    <citation type="submission" date="2021-03" db="EMBL/GenBank/DDBJ databases">
        <title>Evolutionary priming and transition to the ectomycorrhizal habit in an iconic lineage of mushroom-forming fungi: is preadaptation a requirement?</title>
        <authorList>
            <consortium name="DOE Joint Genome Institute"/>
            <person name="Looney B.P."/>
            <person name="Miyauchi S."/>
            <person name="Morin E."/>
            <person name="Drula E."/>
            <person name="Courty P.E."/>
            <person name="Chicoki N."/>
            <person name="Fauchery L."/>
            <person name="Kohler A."/>
            <person name="Kuo A."/>
            <person name="LaButti K."/>
            <person name="Pangilinan J."/>
            <person name="Lipzen A."/>
            <person name="Riley R."/>
            <person name="Andreopoulos W."/>
            <person name="He G."/>
            <person name="Johnson J."/>
            <person name="Barry K.W."/>
            <person name="Grigoriev I.V."/>
            <person name="Nagy L."/>
            <person name="Hibbett D."/>
            <person name="Henrissat B."/>
            <person name="Matheny P.B."/>
            <person name="Labbe J."/>
            <person name="Martin A.F."/>
        </authorList>
    </citation>
    <scope>NUCLEOTIDE SEQUENCE</scope>
    <source>
        <strain evidence="1">BPL698</strain>
    </source>
</reference>